<keyword evidence="2" id="KW-0732">Signal</keyword>
<feature type="compositionally biased region" description="Basic and acidic residues" evidence="1">
    <location>
        <begin position="34"/>
        <end position="45"/>
    </location>
</feature>
<evidence type="ECO:0000313" key="3">
    <source>
        <dbReference type="EMBL" id="CAH3193771.1"/>
    </source>
</evidence>
<comment type="caution">
    <text evidence="3">The sequence shown here is derived from an EMBL/GenBank/DDBJ whole genome shotgun (WGS) entry which is preliminary data.</text>
</comment>
<organism evidence="3 4">
    <name type="scientific">Porites evermanni</name>
    <dbReference type="NCBI Taxonomy" id="104178"/>
    <lineage>
        <taxon>Eukaryota</taxon>
        <taxon>Metazoa</taxon>
        <taxon>Cnidaria</taxon>
        <taxon>Anthozoa</taxon>
        <taxon>Hexacorallia</taxon>
        <taxon>Scleractinia</taxon>
        <taxon>Fungiina</taxon>
        <taxon>Poritidae</taxon>
        <taxon>Porites</taxon>
    </lineage>
</organism>
<dbReference type="Proteomes" id="UP001159427">
    <property type="component" value="Unassembled WGS sequence"/>
</dbReference>
<protein>
    <submittedName>
        <fullName evidence="3">Uncharacterized protein</fullName>
    </submittedName>
</protein>
<evidence type="ECO:0000256" key="2">
    <source>
        <dbReference type="SAM" id="SignalP"/>
    </source>
</evidence>
<reference evidence="3 4" key="1">
    <citation type="submission" date="2022-05" db="EMBL/GenBank/DDBJ databases">
        <authorList>
            <consortium name="Genoscope - CEA"/>
            <person name="William W."/>
        </authorList>
    </citation>
    <scope>NUCLEOTIDE SEQUENCE [LARGE SCALE GENOMIC DNA]</scope>
</reference>
<feature type="signal peptide" evidence="2">
    <location>
        <begin position="1"/>
        <end position="21"/>
    </location>
</feature>
<feature type="region of interest" description="Disordered" evidence="1">
    <location>
        <begin position="29"/>
        <end position="65"/>
    </location>
</feature>
<dbReference type="EMBL" id="CALNXI010003592">
    <property type="protein sequence ID" value="CAH3193771.1"/>
    <property type="molecule type" value="Genomic_DNA"/>
</dbReference>
<proteinExistence type="predicted"/>
<evidence type="ECO:0000313" key="4">
    <source>
        <dbReference type="Proteomes" id="UP001159427"/>
    </source>
</evidence>
<name>A0ABN8SR55_9CNID</name>
<feature type="chain" id="PRO_5047515075" evidence="2">
    <location>
        <begin position="22"/>
        <end position="120"/>
    </location>
</feature>
<keyword evidence="4" id="KW-1185">Reference proteome</keyword>
<sequence>MQKRQFPIPELLINLIYVLWGYIILGDPGADNGDDGKSKRAEKCGTKKSKERREEPLGTMSYQTSSKWPPPLWLLIGARKLVFFWHQSGEGRALLKMPVWEATQPVNVFKEFSSTSLKKI</sequence>
<gene>
    <name evidence="3" type="ORF">PEVE_00026479</name>
</gene>
<evidence type="ECO:0000256" key="1">
    <source>
        <dbReference type="SAM" id="MobiDB-lite"/>
    </source>
</evidence>
<accession>A0ABN8SR55</accession>